<protein>
    <submittedName>
        <fullName evidence="2">Uncharacterized protein</fullName>
    </submittedName>
</protein>
<reference evidence="2 3" key="1">
    <citation type="submission" date="2019-06" db="EMBL/GenBank/DDBJ databases">
        <authorList>
            <person name="Palmer J.M."/>
        </authorList>
    </citation>
    <scope>NUCLEOTIDE SEQUENCE [LARGE SCALE GENOMIC DNA]</scope>
    <source>
        <strain evidence="2 3">TWF102</strain>
    </source>
</reference>
<gene>
    <name evidence="2" type="ORF">TWF102_010173</name>
</gene>
<evidence type="ECO:0000313" key="2">
    <source>
        <dbReference type="EMBL" id="KAF3088520.1"/>
    </source>
</evidence>
<dbReference type="EMBL" id="WIQW01000071">
    <property type="protein sequence ID" value="KAF3088520.1"/>
    <property type="molecule type" value="Genomic_DNA"/>
</dbReference>
<feature type="region of interest" description="Disordered" evidence="1">
    <location>
        <begin position="91"/>
        <end position="153"/>
    </location>
</feature>
<accession>A0A7C8J657</accession>
<organism evidence="2 3">
    <name type="scientific">Orbilia oligospora</name>
    <name type="common">Nematode-trapping fungus</name>
    <name type="synonym">Arthrobotrys oligospora</name>
    <dbReference type="NCBI Taxonomy" id="2813651"/>
    <lineage>
        <taxon>Eukaryota</taxon>
        <taxon>Fungi</taxon>
        <taxon>Dikarya</taxon>
        <taxon>Ascomycota</taxon>
        <taxon>Pezizomycotina</taxon>
        <taxon>Orbiliomycetes</taxon>
        <taxon>Orbiliales</taxon>
        <taxon>Orbiliaceae</taxon>
        <taxon>Orbilia</taxon>
    </lineage>
</organism>
<name>A0A7C8J657_ORBOL</name>
<comment type="caution">
    <text evidence="2">The sequence shown here is derived from an EMBL/GenBank/DDBJ whole genome shotgun (WGS) entry which is preliminary data.</text>
</comment>
<feature type="compositionally biased region" description="Low complexity" evidence="1">
    <location>
        <begin position="131"/>
        <end position="149"/>
    </location>
</feature>
<sequence>MPRHAFILAIRTLSRGVGVRYIHLPPRFLPASIPQSRRTKLLPITPFIVVKGGGYINGRRTYCDDLSGNSSFSGNWANDFYDFDNTTTTTTTTSGNLTSQPPMSAPPASFWSKLPDYTSTIQSKSKESNTKETTSSSPPSQSLQSSKSSFSEEDLEMINKTAAITATTLNSSRNKFTTKAPEEHEETSHIIQKTVGEITKRIKFPDPDVWADTPDSMDKNTTTSYTQEVATAESAVSTIGARKI</sequence>
<proteinExistence type="predicted"/>
<evidence type="ECO:0000313" key="3">
    <source>
        <dbReference type="Proteomes" id="UP000475325"/>
    </source>
</evidence>
<evidence type="ECO:0000256" key="1">
    <source>
        <dbReference type="SAM" id="MobiDB-lite"/>
    </source>
</evidence>
<dbReference type="Proteomes" id="UP000475325">
    <property type="component" value="Unassembled WGS sequence"/>
</dbReference>
<dbReference type="AlphaFoldDB" id="A0A7C8J657"/>